<dbReference type="AlphaFoldDB" id="X1TME1"/>
<reference evidence="1" key="1">
    <citation type="journal article" date="2014" name="Front. Microbiol.">
        <title>High frequency of phylogenetically diverse reductive dehalogenase-homologous genes in deep subseafloor sedimentary metagenomes.</title>
        <authorList>
            <person name="Kawai M."/>
            <person name="Futagami T."/>
            <person name="Toyoda A."/>
            <person name="Takaki Y."/>
            <person name="Nishi S."/>
            <person name="Hori S."/>
            <person name="Arai W."/>
            <person name="Tsubouchi T."/>
            <person name="Morono Y."/>
            <person name="Uchiyama I."/>
            <person name="Ito T."/>
            <person name="Fujiyama A."/>
            <person name="Inagaki F."/>
            <person name="Takami H."/>
        </authorList>
    </citation>
    <scope>NUCLEOTIDE SEQUENCE</scope>
    <source>
        <strain evidence="1">Expedition CK06-06</strain>
    </source>
</reference>
<protein>
    <submittedName>
        <fullName evidence="1">Uncharacterized protein</fullName>
    </submittedName>
</protein>
<name>X1TME1_9ZZZZ</name>
<sequence>MNKNFELAENDKLVLDYKIKSFHKKSKYLDQVISFWPAKAELPKKKVELTKEELKEVHEIADWLYEIGVEDYAEIEQDRVLECVMNAAEAGNLDCIRKAYEKTEEEGPEPDYPVNEDREWEGRPMYFWDFYRDCRDDKKR</sequence>
<organism evidence="1">
    <name type="scientific">marine sediment metagenome</name>
    <dbReference type="NCBI Taxonomy" id="412755"/>
    <lineage>
        <taxon>unclassified sequences</taxon>
        <taxon>metagenomes</taxon>
        <taxon>ecological metagenomes</taxon>
    </lineage>
</organism>
<comment type="caution">
    <text evidence="1">The sequence shown here is derived from an EMBL/GenBank/DDBJ whole genome shotgun (WGS) entry which is preliminary data.</text>
</comment>
<proteinExistence type="predicted"/>
<evidence type="ECO:0000313" key="1">
    <source>
        <dbReference type="EMBL" id="GAI92521.1"/>
    </source>
</evidence>
<dbReference type="EMBL" id="BARW01024491">
    <property type="protein sequence ID" value="GAI92521.1"/>
    <property type="molecule type" value="Genomic_DNA"/>
</dbReference>
<accession>X1TME1</accession>
<gene>
    <name evidence="1" type="ORF">S12H4_40372</name>
</gene>